<reference evidence="2 3" key="1">
    <citation type="journal article" date="2013" name="ISME J.">
        <title>Comparative genomics of pathogenic lineages of Vibrio nigripulchritudo identifies virulence-associated traits.</title>
        <authorList>
            <person name="Goudenege D."/>
            <person name="Labreuche Y."/>
            <person name="Krin E."/>
            <person name="Ansquer D."/>
            <person name="Mangenot S."/>
            <person name="Calteau A."/>
            <person name="Medigue C."/>
            <person name="Mazel D."/>
            <person name="Polz M.F."/>
            <person name="Le Roux F."/>
        </authorList>
    </citation>
    <scope>NUCLEOTIDE SEQUENCE [LARGE SCALE GENOMIC DNA]</scope>
    <source>
        <strain evidence="2 3">SOn1</strain>
    </source>
</reference>
<feature type="transmembrane region" description="Helical" evidence="1">
    <location>
        <begin position="28"/>
        <end position="47"/>
    </location>
</feature>
<evidence type="ECO:0000313" key="3">
    <source>
        <dbReference type="Proteomes" id="UP000018211"/>
    </source>
</evidence>
<sequence length="278" mass="31597">MEFQTVSPQMTYIQPLLCLICRNLLKQLSYFLAFIGVIFSFSSFGALDQHVQNEGITLNLSFSQNASDYDKTRYLDAASEWLRYVKAVDGISHHTISIHFELTDAIESDGDAVIEEYVDIANAAFPKSATIRIHTRTHHPEFDPTDYQTTLRHELAHVFGIGILTGAYLEDNAFMQGPAYCLEHSQAVRWYNHLYDNQYPCLPFSRTGDHLYDHVLIDDPVRYDQNGHRIPPLTHEVGANGENIGIITVAILDDLGYRVEYPEVSFLNEHDNSVPQSN</sequence>
<keyword evidence="1" id="KW-1133">Transmembrane helix</keyword>
<gene>
    <name evidence="2" type="ORF">VIBNISOn1_450015</name>
</gene>
<accession>A0AAV2VTV2</accession>
<keyword evidence="1" id="KW-0812">Transmembrane</keyword>
<keyword evidence="1" id="KW-0472">Membrane</keyword>
<evidence type="ECO:0000313" key="2">
    <source>
        <dbReference type="EMBL" id="CCO48052.1"/>
    </source>
</evidence>
<proteinExistence type="predicted"/>
<dbReference type="AlphaFoldDB" id="A0AAV2VTV2"/>
<organism evidence="2 3">
    <name type="scientific">Vibrio nigripulchritudo SOn1</name>
    <dbReference type="NCBI Taxonomy" id="1238450"/>
    <lineage>
        <taxon>Bacteria</taxon>
        <taxon>Pseudomonadati</taxon>
        <taxon>Pseudomonadota</taxon>
        <taxon>Gammaproteobacteria</taxon>
        <taxon>Vibrionales</taxon>
        <taxon>Vibrionaceae</taxon>
        <taxon>Vibrio</taxon>
    </lineage>
</organism>
<comment type="caution">
    <text evidence="2">The sequence shown here is derived from an EMBL/GenBank/DDBJ whole genome shotgun (WGS) entry which is preliminary data.</text>
</comment>
<dbReference type="Proteomes" id="UP000018211">
    <property type="component" value="Unassembled WGS sequence"/>
</dbReference>
<name>A0AAV2VTV2_9VIBR</name>
<protein>
    <submittedName>
        <fullName evidence="2">Uncharacterized protein</fullName>
    </submittedName>
</protein>
<evidence type="ECO:0000256" key="1">
    <source>
        <dbReference type="SAM" id="Phobius"/>
    </source>
</evidence>
<dbReference type="EMBL" id="CAOF01000137">
    <property type="protein sequence ID" value="CCO48052.1"/>
    <property type="molecule type" value="Genomic_DNA"/>
</dbReference>